<evidence type="ECO:0000256" key="7">
    <source>
        <dbReference type="PIRSR" id="PIRSR006809-1"/>
    </source>
</evidence>
<keyword evidence="2 8" id="KW-0479">Metal-binding</keyword>
<evidence type="ECO:0000256" key="2">
    <source>
        <dbReference type="ARBA" id="ARBA00022723"/>
    </source>
</evidence>
<evidence type="ECO:0000256" key="1">
    <source>
        <dbReference type="ARBA" id="ARBA00022490"/>
    </source>
</evidence>
<feature type="binding site" evidence="7">
    <location>
        <begin position="344"/>
        <end position="346"/>
    </location>
    <ligand>
        <name>GTP</name>
        <dbReference type="ChEBI" id="CHEBI:37565"/>
    </ligand>
</feature>
<sequence length="422" mass="47560">MESKQQHAIIVGIQLQQDDNFAYSMEELRNLADACGIAVVGELSQKASRINPSQYLGTGKIQELSVLLEQHDAPIVIFNDELSPSQLRNLESALDRQVIDRTILILNIFAERAKTRESQLQVEVAELQYMLPRLTGLRESLGRQGGGAGLKNRGAGETKLELDRRRIEERITVLQTELLQQVARRQIQRKQRHKNEVPVVCFVGYTNTGKSSLMNAMVEAYHPGSGKQVLAKDMLFATLETSVRSIELPDHKTFLLTDTVGFVSQLPHHLVKAFRSTLEEVTEADLLIHVVDISDPQHEQHIAVTQETLLALGADQIPTQFAYNKTDLTDLPYPLVEDGNVYLSAKRAKGLEELTGLIRSHVFTDYIQCEILVPFDRGAVVSYFNEHAHVQAVSYEETGTRLTLECRIADYERFRDDFTPLQ</sequence>
<dbReference type="Pfam" id="PF16360">
    <property type="entry name" value="GTP-bdg_M"/>
    <property type="match status" value="1"/>
</dbReference>
<keyword evidence="11" id="KW-1185">Reference proteome</keyword>
<dbReference type="FunFam" id="3.40.50.300:FF:001198">
    <property type="entry name" value="GTPase HflX"/>
    <property type="match status" value="1"/>
</dbReference>
<comment type="function">
    <text evidence="6">GTPase that associates with the 50S ribosomal subunit and may have a role during protein synthesis or ribosome biogenesis.</text>
</comment>
<keyword evidence="3 6" id="KW-0547">Nucleotide-binding</keyword>
<keyword evidence="5 6" id="KW-0342">GTP-binding</keyword>
<dbReference type="HAMAP" id="MF_00900">
    <property type="entry name" value="GTPase_HflX"/>
    <property type="match status" value="1"/>
</dbReference>
<accession>A0A2Z2KNM8</accession>
<comment type="subunit">
    <text evidence="6">Monomer. Associates with the 50S ribosomal subunit.</text>
</comment>
<evidence type="ECO:0000313" key="11">
    <source>
        <dbReference type="Proteomes" id="UP000249890"/>
    </source>
</evidence>
<reference evidence="10 11" key="1">
    <citation type="submission" date="2017-06" db="EMBL/GenBank/DDBJ databases">
        <title>Complete genome sequence of Paenibacillus donghaensis KCTC 13049T isolated from East Sea sediment, South Korea.</title>
        <authorList>
            <person name="Jung B.K."/>
            <person name="Hong S.-J."/>
            <person name="Shin J.-H."/>
        </authorList>
    </citation>
    <scope>NUCLEOTIDE SEQUENCE [LARGE SCALE GENOMIC DNA]</scope>
    <source>
        <strain evidence="10 11">KCTC 13049</strain>
    </source>
</reference>
<dbReference type="InterPro" id="IPR032305">
    <property type="entry name" value="GTP-bd_M"/>
</dbReference>
<dbReference type="GO" id="GO:0005737">
    <property type="term" value="C:cytoplasm"/>
    <property type="evidence" value="ECO:0007669"/>
    <property type="project" value="UniProtKB-SubCell"/>
</dbReference>
<dbReference type="InterPro" id="IPR025121">
    <property type="entry name" value="GTPase_HflX_N"/>
</dbReference>
<evidence type="ECO:0000313" key="10">
    <source>
        <dbReference type="EMBL" id="ASA25213.1"/>
    </source>
</evidence>
<dbReference type="GO" id="GO:0003924">
    <property type="term" value="F:GTPase activity"/>
    <property type="evidence" value="ECO:0007669"/>
    <property type="project" value="UniProtKB-UniRule"/>
</dbReference>
<keyword evidence="4 8" id="KW-0460">Magnesium</keyword>
<dbReference type="AlphaFoldDB" id="A0A2Z2KNM8"/>
<dbReference type="GO" id="GO:0046872">
    <property type="term" value="F:metal ion binding"/>
    <property type="evidence" value="ECO:0007669"/>
    <property type="project" value="UniProtKB-KW"/>
</dbReference>
<organism evidence="10 11">
    <name type="scientific">Paenibacillus donghaensis</name>
    <dbReference type="NCBI Taxonomy" id="414771"/>
    <lineage>
        <taxon>Bacteria</taxon>
        <taxon>Bacillati</taxon>
        <taxon>Bacillota</taxon>
        <taxon>Bacilli</taxon>
        <taxon>Bacillales</taxon>
        <taxon>Paenibacillaceae</taxon>
        <taxon>Paenibacillus</taxon>
    </lineage>
</organism>
<dbReference type="KEGG" id="pdh:B9T62_33460"/>
<dbReference type="OrthoDB" id="9812272at2"/>
<dbReference type="PROSITE" id="PS51705">
    <property type="entry name" value="G_HFLX"/>
    <property type="match status" value="1"/>
</dbReference>
<dbReference type="EMBL" id="CP021780">
    <property type="protein sequence ID" value="ASA25213.1"/>
    <property type="molecule type" value="Genomic_DNA"/>
</dbReference>
<dbReference type="InterPro" id="IPR016496">
    <property type="entry name" value="GTPase_HflX"/>
</dbReference>
<comment type="subcellular location">
    <subcellularLocation>
        <location evidence="6">Cytoplasm</location>
    </subcellularLocation>
    <text evidence="6">May associate with membranes.</text>
</comment>
<dbReference type="SUPFAM" id="SSF52540">
    <property type="entry name" value="P-loop containing nucleoside triphosphate hydrolases"/>
    <property type="match status" value="1"/>
</dbReference>
<dbReference type="PRINTS" id="PR00326">
    <property type="entry name" value="GTP1OBG"/>
</dbReference>
<evidence type="ECO:0000256" key="5">
    <source>
        <dbReference type="ARBA" id="ARBA00023134"/>
    </source>
</evidence>
<dbReference type="GO" id="GO:0005525">
    <property type="term" value="F:GTP binding"/>
    <property type="evidence" value="ECO:0007669"/>
    <property type="project" value="UniProtKB-UniRule"/>
</dbReference>
<dbReference type="InterPro" id="IPR027417">
    <property type="entry name" value="P-loop_NTPase"/>
</dbReference>
<name>A0A2Z2KNM8_9BACL</name>
<evidence type="ECO:0000259" key="9">
    <source>
        <dbReference type="PROSITE" id="PS51705"/>
    </source>
</evidence>
<comment type="similarity">
    <text evidence="6">Belongs to the TRAFAC class OBG-HflX-like GTPase superfamily. HflX GTPase family.</text>
</comment>
<dbReference type="PANTHER" id="PTHR10229">
    <property type="entry name" value="GTP-BINDING PROTEIN HFLX"/>
    <property type="match status" value="1"/>
</dbReference>
<evidence type="ECO:0000256" key="8">
    <source>
        <dbReference type="PIRSR" id="PIRSR006809-2"/>
    </source>
</evidence>
<gene>
    <name evidence="6 10" type="primary">hflX</name>
    <name evidence="10" type="ORF">B9T62_33460</name>
</gene>
<proteinExistence type="inferred from homology"/>
<protein>
    <recommendedName>
        <fullName evidence="6">GTPase HflX</fullName>
    </recommendedName>
    <alternativeName>
        <fullName evidence="6">GTP-binding protein HflX</fullName>
    </alternativeName>
</protein>
<dbReference type="Gene3D" id="3.40.50.300">
    <property type="entry name" value="P-loop containing nucleotide triphosphate hydrolases"/>
    <property type="match status" value="1"/>
</dbReference>
<dbReference type="Pfam" id="PF01926">
    <property type="entry name" value="MMR_HSR1"/>
    <property type="match status" value="1"/>
</dbReference>
<dbReference type="RefSeq" id="WP_087919178.1">
    <property type="nucleotide sequence ID" value="NZ_CP021780.1"/>
</dbReference>
<evidence type="ECO:0000256" key="6">
    <source>
        <dbReference type="HAMAP-Rule" id="MF_00900"/>
    </source>
</evidence>
<dbReference type="InterPro" id="IPR042108">
    <property type="entry name" value="GTPase_HflX_N_sf"/>
</dbReference>
<feature type="binding site" evidence="8">
    <location>
        <position position="211"/>
    </location>
    <ligand>
        <name>Mg(2+)</name>
        <dbReference type="ChEBI" id="CHEBI:18420"/>
    </ligand>
</feature>
<dbReference type="Pfam" id="PF13167">
    <property type="entry name" value="GTP-bdg_N"/>
    <property type="match status" value="1"/>
</dbReference>
<dbReference type="InterPro" id="IPR030394">
    <property type="entry name" value="G_HFLX_dom"/>
</dbReference>
<dbReference type="CDD" id="cd01878">
    <property type="entry name" value="HflX"/>
    <property type="match status" value="1"/>
</dbReference>
<dbReference type="PIRSF" id="PIRSF006809">
    <property type="entry name" value="GTP-binding_hflX_prd"/>
    <property type="match status" value="1"/>
</dbReference>
<dbReference type="Proteomes" id="UP000249890">
    <property type="component" value="Chromosome"/>
</dbReference>
<evidence type="ECO:0000256" key="3">
    <source>
        <dbReference type="ARBA" id="ARBA00022741"/>
    </source>
</evidence>
<dbReference type="NCBIfam" id="TIGR03156">
    <property type="entry name" value="GTP_HflX"/>
    <property type="match status" value="1"/>
</dbReference>
<dbReference type="Gene3D" id="6.10.250.2860">
    <property type="match status" value="1"/>
</dbReference>
<comment type="cofactor">
    <cofactor evidence="8">
        <name>Mg(2+)</name>
        <dbReference type="ChEBI" id="CHEBI:18420"/>
    </cofactor>
</comment>
<dbReference type="PANTHER" id="PTHR10229:SF4">
    <property type="entry name" value="GTPASE HFLX"/>
    <property type="match status" value="1"/>
</dbReference>
<feature type="binding site" evidence="7">
    <location>
        <begin position="324"/>
        <end position="327"/>
    </location>
    <ligand>
        <name>GTP</name>
        <dbReference type="ChEBI" id="CHEBI:37565"/>
    </ligand>
</feature>
<evidence type="ECO:0000256" key="4">
    <source>
        <dbReference type="ARBA" id="ARBA00022842"/>
    </source>
</evidence>
<feature type="binding site" evidence="8">
    <location>
        <position position="238"/>
    </location>
    <ligand>
        <name>Mg(2+)</name>
        <dbReference type="ChEBI" id="CHEBI:18420"/>
    </ligand>
</feature>
<dbReference type="GO" id="GO:0043022">
    <property type="term" value="F:ribosome binding"/>
    <property type="evidence" value="ECO:0007669"/>
    <property type="project" value="TreeGrafter"/>
</dbReference>
<feature type="binding site" evidence="7">
    <location>
        <begin position="258"/>
        <end position="261"/>
    </location>
    <ligand>
        <name>GTP</name>
        <dbReference type="ChEBI" id="CHEBI:37565"/>
    </ligand>
</feature>
<keyword evidence="1 6" id="KW-0963">Cytoplasm</keyword>
<feature type="domain" description="Hflx-type G" evidence="9">
    <location>
        <begin position="198"/>
        <end position="366"/>
    </location>
</feature>
<dbReference type="InterPro" id="IPR006073">
    <property type="entry name" value="GTP-bd"/>
</dbReference>
<dbReference type="FunFam" id="3.40.50.11060:FF:000001">
    <property type="entry name" value="GTPase HflX"/>
    <property type="match status" value="1"/>
</dbReference>
<dbReference type="Gene3D" id="3.40.50.11060">
    <property type="entry name" value="GTPase HflX, N-terminal domain"/>
    <property type="match status" value="1"/>
</dbReference>
<feature type="binding site" evidence="7">
    <location>
        <begin position="204"/>
        <end position="211"/>
    </location>
    <ligand>
        <name>GTP</name>
        <dbReference type="ChEBI" id="CHEBI:37565"/>
    </ligand>
</feature>